<evidence type="ECO:0000313" key="1">
    <source>
        <dbReference type="EMBL" id="EMA17165.1"/>
    </source>
</evidence>
<evidence type="ECO:0000313" key="2">
    <source>
        <dbReference type="Proteomes" id="UP000011623"/>
    </source>
</evidence>
<organism evidence="1 2">
    <name type="scientific">Haloarcula amylolytica JCM 13557</name>
    <dbReference type="NCBI Taxonomy" id="1227452"/>
    <lineage>
        <taxon>Archaea</taxon>
        <taxon>Methanobacteriati</taxon>
        <taxon>Methanobacteriota</taxon>
        <taxon>Stenosarchaea group</taxon>
        <taxon>Halobacteria</taxon>
        <taxon>Halobacteriales</taxon>
        <taxon>Haloarculaceae</taxon>
        <taxon>Haloarcula</taxon>
    </lineage>
</organism>
<proteinExistence type="predicted"/>
<sequence length="92" mass="9726">MSELVDALADRGFEEIEDAGLPGGWATDGEWTVAIRSRMTGVGGIDHEVRVYDREAGLISIGTTPVGRGYGSGHALAVREALEDGGYMEGED</sequence>
<dbReference type="Proteomes" id="UP000011623">
    <property type="component" value="Unassembled WGS sequence"/>
</dbReference>
<reference evidence="1 2" key="1">
    <citation type="journal article" date="2014" name="PLoS Genet.">
        <title>Phylogenetically driven sequencing of extremely halophilic archaea reveals strategies for static and dynamic osmo-response.</title>
        <authorList>
            <person name="Becker E.A."/>
            <person name="Seitzer P.M."/>
            <person name="Tritt A."/>
            <person name="Larsen D."/>
            <person name="Krusor M."/>
            <person name="Yao A.I."/>
            <person name="Wu D."/>
            <person name="Madern D."/>
            <person name="Eisen J.A."/>
            <person name="Darling A.E."/>
            <person name="Facciotti M.T."/>
        </authorList>
    </citation>
    <scope>NUCLEOTIDE SEQUENCE [LARGE SCALE GENOMIC DNA]</scope>
    <source>
        <strain evidence="1 2">JCM 13557</strain>
    </source>
</reference>
<dbReference type="AlphaFoldDB" id="M0KBE2"/>
<keyword evidence="2" id="KW-1185">Reference proteome</keyword>
<dbReference type="RefSeq" id="WP_008312799.1">
    <property type="nucleotide sequence ID" value="NZ_AOLW01000047.1"/>
</dbReference>
<gene>
    <name evidence="1" type="ORF">C442_17885</name>
</gene>
<name>M0KBE2_9EURY</name>
<dbReference type="PATRIC" id="fig|1227452.3.peg.3559"/>
<protein>
    <submittedName>
        <fullName evidence="1">Uncharacterized protein</fullName>
    </submittedName>
</protein>
<comment type="caution">
    <text evidence="1">The sequence shown here is derived from an EMBL/GenBank/DDBJ whole genome shotgun (WGS) entry which is preliminary data.</text>
</comment>
<dbReference type="EMBL" id="AOLW01000047">
    <property type="protein sequence ID" value="EMA17165.1"/>
    <property type="molecule type" value="Genomic_DNA"/>
</dbReference>
<accession>M0KBE2</accession>